<proteinExistence type="predicted"/>
<sequence>NKKKGTNPKDFYMQSVITKRQAEMTKAQVTATKAKVAFLRKLREMGLAFEERKKNRQL</sequence>
<evidence type="ECO:0000313" key="2">
    <source>
        <dbReference type="Proteomes" id="UP000037035"/>
    </source>
</evidence>
<dbReference type="AlphaFoldDB" id="A0A0L6U8T9"/>
<dbReference type="VEuPathDB" id="FungiDB:VP01_8908g2"/>
<dbReference type="EMBL" id="LAVV01014502">
    <property type="protein sequence ID" value="KNZ44707.1"/>
    <property type="molecule type" value="Genomic_DNA"/>
</dbReference>
<gene>
    <name evidence="1" type="ORF">VP01_8908g2</name>
</gene>
<accession>A0A0L6U8T9</accession>
<comment type="caution">
    <text evidence="1">The sequence shown here is derived from an EMBL/GenBank/DDBJ whole genome shotgun (WGS) entry which is preliminary data.</text>
</comment>
<keyword evidence="2" id="KW-1185">Reference proteome</keyword>
<protein>
    <submittedName>
        <fullName evidence="1">Uncharacterized protein</fullName>
    </submittedName>
</protein>
<dbReference type="Proteomes" id="UP000037035">
    <property type="component" value="Unassembled WGS sequence"/>
</dbReference>
<feature type="non-terminal residue" evidence="1">
    <location>
        <position position="1"/>
    </location>
</feature>
<name>A0A0L6U8T9_9BASI</name>
<reference evidence="1 2" key="1">
    <citation type="submission" date="2015-08" db="EMBL/GenBank/DDBJ databases">
        <title>Next Generation Sequencing and Analysis of the Genome of Puccinia sorghi L Schw, the Causal Agent of Maize Common Rust.</title>
        <authorList>
            <person name="Rochi L."/>
            <person name="Burguener G."/>
            <person name="Darino M."/>
            <person name="Turjanski A."/>
            <person name="Kreff E."/>
            <person name="Dieguez M.J."/>
            <person name="Sacco F."/>
        </authorList>
    </citation>
    <scope>NUCLEOTIDE SEQUENCE [LARGE SCALE GENOMIC DNA]</scope>
    <source>
        <strain evidence="1 2">RO10H11247</strain>
    </source>
</reference>
<organism evidence="1 2">
    <name type="scientific">Puccinia sorghi</name>
    <dbReference type="NCBI Taxonomy" id="27349"/>
    <lineage>
        <taxon>Eukaryota</taxon>
        <taxon>Fungi</taxon>
        <taxon>Dikarya</taxon>
        <taxon>Basidiomycota</taxon>
        <taxon>Pucciniomycotina</taxon>
        <taxon>Pucciniomycetes</taxon>
        <taxon>Pucciniales</taxon>
        <taxon>Pucciniaceae</taxon>
        <taxon>Puccinia</taxon>
    </lineage>
</organism>
<evidence type="ECO:0000313" key="1">
    <source>
        <dbReference type="EMBL" id="KNZ44707.1"/>
    </source>
</evidence>